<accession>A0A6M3J3X1</accession>
<dbReference type="AlphaFoldDB" id="A0A6M3J3X1"/>
<protein>
    <submittedName>
        <fullName evidence="1">Uncharacterized protein</fullName>
    </submittedName>
</protein>
<evidence type="ECO:0000313" key="2">
    <source>
        <dbReference type="EMBL" id="QJA83125.1"/>
    </source>
</evidence>
<proteinExistence type="predicted"/>
<dbReference type="EMBL" id="MT141515">
    <property type="protein sequence ID" value="QJA64198.1"/>
    <property type="molecule type" value="Genomic_DNA"/>
</dbReference>
<gene>
    <name evidence="2" type="ORF">MM415A00310_0005</name>
    <name evidence="1" type="ORF">MM415B00528_0005</name>
</gene>
<reference evidence="1" key="1">
    <citation type="submission" date="2020-03" db="EMBL/GenBank/DDBJ databases">
        <title>The deep terrestrial virosphere.</title>
        <authorList>
            <person name="Holmfeldt K."/>
            <person name="Nilsson E."/>
            <person name="Simone D."/>
            <person name="Lopez-Fernandez M."/>
            <person name="Wu X."/>
            <person name="de Brujin I."/>
            <person name="Lundin D."/>
            <person name="Andersson A."/>
            <person name="Bertilsson S."/>
            <person name="Dopson M."/>
        </authorList>
    </citation>
    <scope>NUCLEOTIDE SEQUENCE</scope>
    <source>
        <strain evidence="2">MM415A00310</strain>
        <strain evidence="1">MM415B00528</strain>
    </source>
</reference>
<dbReference type="EMBL" id="MT142504">
    <property type="protein sequence ID" value="QJA83125.1"/>
    <property type="molecule type" value="Genomic_DNA"/>
</dbReference>
<organism evidence="1">
    <name type="scientific">viral metagenome</name>
    <dbReference type="NCBI Taxonomy" id="1070528"/>
    <lineage>
        <taxon>unclassified sequences</taxon>
        <taxon>metagenomes</taxon>
        <taxon>organismal metagenomes</taxon>
    </lineage>
</organism>
<evidence type="ECO:0000313" key="1">
    <source>
        <dbReference type="EMBL" id="QJA64198.1"/>
    </source>
</evidence>
<name>A0A6M3J3X1_9ZZZZ</name>
<sequence>MNKELREKIAKIICCLRTLPGECDWCANQKGCPESWNDLTDEINRIEAEIEPFIRADTLDALEDIPPISKIVVGTPEYYQWKEAKEVILARPATE</sequence>